<reference evidence="4" key="1">
    <citation type="journal article" date="2019" name="Int. J. Syst. Evol. Microbiol.">
        <title>The Global Catalogue of Microorganisms (GCM) 10K type strain sequencing project: providing services to taxonomists for standard genome sequencing and annotation.</title>
        <authorList>
            <consortium name="The Broad Institute Genomics Platform"/>
            <consortium name="The Broad Institute Genome Sequencing Center for Infectious Disease"/>
            <person name="Wu L."/>
            <person name="Ma J."/>
        </authorList>
    </citation>
    <scope>NUCLEOTIDE SEQUENCE [LARGE SCALE GENOMIC DNA]</scope>
    <source>
        <strain evidence="4">JCM 17326</strain>
    </source>
</reference>
<evidence type="ECO:0000313" key="3">
    <source>
        <dbReference type="EMBL" id="GAA3552751.1"/>
    </source>
</evidence>
<name>A0ABP6WNR6_9ACTN</name>
<dbReference type="Proteomes" id="UP001500630">
    <property type="component" value="Unassembled WGS sequence"/>
</dbReference>
<organism evidence="3 4">
    <name type="scientific">Nonomuraea rosea</name>
    <dbReference type="NCBI Taxonomy" id="638574"/>
    <lineage>
        <taxon>Bacteria</taxon>
        <taxon>Bacillati</taxon>
        <taxon>Actinomycetota</taxon>
        <taxon>Actinomycetes</taxon>
        <taxon>Streptosporangiales</taxon>
        <taxon>Streptosporangiaceae</taxon>
        <taxon>Nonomuraea</taxon>
    </lineage>
</organism>
<keyword evidence="2" id="KW-1133">Transmembrane helix</keyword>
<feature type="transmembrane region" description="Helical" evidence="2">
    <location>
        <begin position="30"/>
        <end position="51"/>
    </location>
</feature>
<evidence type="ECO:0000256" key="2">
    <source>
        <dbReference type="SAM" id="Phobius"/>
    </source>
</evidence>
<sequence length="88" mass="9504">MSGMADNGKWHEERSSRGHPMVPATPRDVVHIRVGSFMLIFLFAFAVLGIIAHAPVMTGIAVVLAIVAVVDIVLAVRRQKSRRDGEAG</sequence>
<keyword evidence="4" id="KW-1185">Reference proteome</keyword>
<feature type="region of interest" description="Disordered" evidence="1">
    <location>
        <begin position="1"/>
        <end position="24"/>
    </location>
</feature>
<evidence type="ECO:0000256" key="1">
    <source>
        <dbReference type="SAM" id="MobiDB-lite"/>
    </source>
</evidence>
<keyword evidence="2" id="KW-0812">Transmembrane</keyword>
<keyword evidence="2" id="KW-0472">Membrane</keyword>
<accession>A0ABP6WNR6</accession>
<dbReference type="EMBL" id="BAABDQ010000006">
    <property type="protein sequence ID" value="GAA3552751.1"/>
    <property type="molecule type" value="Genomic_DNA"/>
</dbReference>
<proteinExistence type="predicted"/>
<evidence type="ECO:0000313" key="4">
    <source>
        <dbReference type="Proteomes" id="UP001500630"/>
    </source>
</evidence>
<protein>
    <recommendedName>
        <fullName evidence="5">DUF2631 domain-containing protein</fullName>
    </recommendedName>
</protein>
<comment type="caution">
    <text evidence="3">The sequence shown here is derived from an EMBL/GenBank/DDBJ whole genome shotgun (WGS) entry which is preliminary data.</text>
</comment>
<evidence type="ECO:0008006" key="5">
    <source>
        <dbReference type="Google" id="ProtNLM"/>
    </source>
</evidence>
<feature type="transmembrane region" description="Helical" evidence="2">
    <location>
        <begin position="57"/>
        <end position="76"/>
    </location>
</feature>
<gene>
    <name evidence="3" type="ORF">GCM10022419_036420</name>
</gene>